<feature type="transmembrane region" description="Helical" evidence="2">
    <location>
        <begin position="51"/>
        <end position="70"/>
    </location>
</feature>
<sequence length="277" mass="28973">MTQHPLLRHAMPCHAGPSLLMFFLAGSLLACLDYSGDLKLHRFGVVPVGTVLPGAILGGPAMLAAAPVAVRNGRTKGHGPAPPTFAVPYLAAGGRCFVGFLPSCRCHLPVASPAVSSSASASTTFTTATTATTTTAARLRSCTPLFRHPRHLGRHRAPRIPKPIPSLHRPSSGLFLDPHLLAVGPISRIPSSAACSSPIAPNGHRPTANLQPQPTPSPPSRPARFSFVGAPRPIDRHPRSSALPLASAALASYLPLAHNRALGLWSHSQPDMVAQRS</sequence>
<keyword evidence="4" id="KW-1185">Reference proteome</keyword>
<gene>
    <name evidence="3" type="ORF">PSFLO_03268</name>
</gene>
<keyword evidence="2" id="KW-0472">Membrane</keyword>
<proteinExistence type="predicted"/>
<dbReference type="AlphaFoldDB" id="A0A5C3F0J1"/>
<reference evidence="3 4" key="1">
    <citation type="submission" date="2018-03" db="EMBL/GenBank/DDBJ databases">
        <authorList>
            <person name="Guldener U."/>
        </authorList>
    </citation>
    <scope>NUCLEOTIDE SEQUENCE [LARGE SCALE GENOMIC DNA]</scope>
    <source>
        <strain evidence="3 4">DAOM196992</strain>
    </source>
</reference>
<keyword evidence="2" id="KW-1133">Transmembrane helix</keyword>
<name>A0A5C3F0J1_9BASI</name>
<protein>
    <submittedName>
        <fullName evidence="3">Uncharacterized protein</fullName>
    </submittedName>
</protein>
<evidence type="ECO:0000313" key="3">
    <source>
        <dbReference type="EMBL" id="SPO37792.1"/>
    </source>
</evidence>
<organism evidence="3 4">
    <name type="scientific">Pseudozyma flocculosa</name>
    <dbReference type="NCBI Taxonomy" id="84751"/>
    <lineage>
        <taxon>Eukaryota</taxon>
        <taxon>Fungi</taxon>
        <taxon>Dikarya</taxon>
        <taxon>Basidiomycota</taxon>
        <taxon>Ustilaginomycotina</taxon>
        <taxon>Ustilaginomycetes</taxon>
        <taxon>Ustilaginales</taxon>
        <taxon>Ustilaginaceae</taxon>
        <taxon>Pseudozyma</taxon>
    </lineage>
</organism>
<dbReference type="Proteomes" id="UP000323386">
    <property type="component" value="Unassembled WGS sequence"/>
</dbReference>
<evidence type="ECO:0000256" key="1">
    <source>
        <dbReference type="SAM" id="MobiDB-lite"/>
    </source>
</evidence>
<feature type="region of interest" description="Disordered" evidence="1">
    <location>
        <begin position="194"/>
        <end position="224"/>
    </location>
</feature>
<dbReference type="EMBL" id="OOIP01000008">
    <property type="protein sequence ID" value="SPO37792.1"/>
    <property type="molecule type" value="Genomic_DNA"/>
</dbReference>
<evidence type="ECO:0000313" key="4">
    <source>
        <dbReference type="Proteomes" id="UP000323386"/>
    </source>
</evidence>
<accession>A0A5C3F0J1</accession>
<evidence type="ECO:0000256" key="2">
    <source>
        <dbReference type="SAM" id="Phobius"/>
    </source>
</evidence>
<keyword evidence="2" id="KW-0812">Transmembrane</keyword>